<dbReference type="Gene3D" id="2.60.40.10">
    <property type="entry name" value="Immunoglobulins"/>
    <property type="match status" value="1"/>
</dbReference>
<protein>
    <recommendedName>
        <fullName evidence="4">Pilus assembly protein</fullName>
    </recommendedName>
</protein>
<dbReference type="Proteomes" id="UP001515780">
    <property type="component" value="Unassembled WGS sequence"/>
</dbReference>
<comment type="caution">
    <text evidence="2">The sequence shown here is derived from an EMBL/GenBank/DDBJ whole genome shotgun (WGS) entry which is preliminary data.</text>
</comment>
<keyword evidence="3" id="KW-1185">Reference proteome</keyword>
<name>A0ABX0RVS9_9GAMM</name>
<evidence type="ECO:0008006" key="4">
    <source>
        <dbReference type="Google" id="ProtNLM"/>
    </source>
</evidence>
<proteinExistence type="predicted"/>
<keyword evidence="1" id="KW-0732">Signal</keyword>
<sequence>MLKAILAAAISLAVMPAIAGPMINVGELNEYIQPKQNTLAKRINNTGDATAFVRVSVDEMIFTGSGYTENKLDANALIKGSGTGLISSPARLIIPAKGMQSNRLVFTGSRDKERYYRVRYIPVIPEDAQEFGLSKDEAKKYQNEISAGVTVLTGFGTIVTVLPASARFDTQITENNRSLQISNNGNASIVIHSLKECDKGLKNCSSVTNHQLRPGMKLEKPVNTGKVWQYTLYEGTQKKSLSSGSTY</sequence>
<dbReference type="InterPro" id="IPR008962">
    <property type="entry name" value="PapD-like_sf"/>
</dbReference>
<dbReference type="EMBL" id="VWXC01000023">
    <property type="protein sequence ID" value="NIG21612.1"/>
    <property type="molecule type" value="Genomic_DNA"/>
</dbReference>
<evidence type="ECO:0000313" key="3">
    <source>
        <dbReference type="Proteomes" id="UP001515780"/>
    </source>
</evidence>
<dbReference type="InterPro" id="IPR013783">
    <property type="entry name" value="Ig-like_fold"/>
</dbReference>
<evidence type="ECO:0000256" key="1">
    <source>
        <dbReference type="SAM" id="SignalP"/>
    </source>
</evidence>
<evidence type="ECO:0000313" key="2">
    <source>
        <dbReference type="EMBL" id="NIG21612.1"/>
    </source>
</evidence>
<dbReference type="RefSeq" id="WP_166936143.1">
    <property type="nucleotide sequence ID" value="NZ_VWXC01000023.1"/>
</dbReference>
<reference evidence="2 3" key="1">
    <citation type="journal article" date="2019" name="bioRxiv">
        <title>Bacteria contribute to plant secondary compound degradation in a generalist herbivore system.</title>
        <authorList>
            <person name="Francoeur C.B."/>
            <person name="Khadempour L."/>
            <person name="Moreira-Soto R.D."/>
            <person name="Gotting K."/>
            <person name="Book A.J."/>
            <person name="Pinto-Tomas A.A."/>
            <person name="Keefover-Ring K."/>
            <person name="Currie C.R."/>
        </authorList>
    </citation>
    <scope>NUCLEOTIDE SEQUENCE [LARGE SCALE GENOMIC DNA]</scope>
    <source>
        <strain evidence="2">Al-1710</strain>
    </source>
</reference>
<feature type="chain" id="PRO_5045263887" description="Pilus assembly protein" evidence="1">
    <location>
        <begin position="20"/>
        <end position="247"/>
    </location>
</feature>
<accession>A0ABX0RVS9</accession>
<organism evidence="2 3">
    <name type="scientific">Candidatus Pantoea communis</name>
    <dbReference type="NCBI Taxonomy" id="2608354"/>
    <lineage>
        <taxon>Bacteria</taxon>
        <taxon>Pseudomonadati</taxon>
        <taxon>Pseudomonadota</taxon>
        <taxon>Gammaproteobacteria</taxon>
        <taxon>Enterobacterales</taxon>
        <taxon>Erwiniaceae</taxon>
        <taxon>Pantoea</taxon>
    </lineage>
</organism>
<dbReference type="SUPFAM" id="SSF49354">
    <property type="entry name" value="PapD-like"/>
    <property type="match status" value="1"/>
</dbReference>
<gene>
    <name evidence="2" type="ORF">F3J37_23360</name>
</gene>
<feature type="signal peptide" evidence="1">
    <location>
        <begin position="1"/>
        <end position="19"/>
    </location>
</feature>